<keyword evidence="2" id="KW-0695">RNA-directed DNA polymerase</keyword>
<dbReference type="Proteomes" id="UP000762676">
    <property type="component" value="Unassembled WGS sequence"/>
</dbReference>
<evidence type="ECO:0000259" key="1">
    <source>
        <dbReference type="PROSITE" id="PS50878"/>
    </source>
</evidence>
<dbReference type="InterPro" id="IPR043502">
    <property type="entry name" value="DNA/RNA_pol_sf"/>
</dbReference>
<proteinExistence type="predicted"/>
<evidence type="ECO:0000313" key="2">
    <source>
        <dbReference type="EMBL" id="GFS04325.1"/>
    </source>
</evidence>
<accession>A0AAV4I2Z6</accession>
<dbReference type="AlphaFoldDB" id="A0AAV4I2Z6"/>
<dbReference type="PANTHER" id="PTHR47027">
    <property type="entry name" value="REVERSE TRANSCRIPTASE DOMAIN-CONTAINING PROTEIN"/>
    <property type="match status" value="1"/>
</dbReference>
<name>A0AAV4I2Z6_9GAST</name>
<protein>
    <submittedName>
        <fullName evidence="2">LINE-1 reverse transcriptase</fullName>
    </submittedName>
</protein>
<feature type="domain" description="Reverse transcriptase" evidence="1">
    <location>
        <begin position="1"/>
        <end position="123"/>
    </location>
</feature>
<keyword evidence="3" id="KW-1185">Reference proteome</keyword>
<evidence type="ECO:0000313" key="3">
    <source>
        <dbReference type="Proteomes" id="UP000762676"/>
    </source>
</evidence>
<sequence>MKRIRNKVYKEISDNQCEFIERQGTANAIYILRQIIEMTLEVNKDLYVCFIDYTKAFDRVRHEEIITILQQLNIDGKDLRIIKNIYWEQKAAVRVEEETSSFQNIKRGVRQGCVLSPDLFLPV</sequence>
<keyword evidence="2" id="KW-0548">Nucleotidyltransferase</keyword>
<keyword evidence="2" id="KW-0808">Transferase</keyword>
<organism evidence="2 3">
    <name type="scientific">Elysia marginata</name>
    <dbReference type="NCBI Taxonomy" id="1093978"/>
    <lineage>
        <taxon>Eukaryota</taxon>
        <taxon>Metazoa</taxon>
        <taxon>Spiralia</taxon>
        <taxon>Lophotrochozoa</taxon>
        <taxon>Mollusca</taxon>
        <taxon>Gastropoda</taxon>
        <taxon>Heterobranchia</taxon>
        <taxon>Euthyneura</taxon>
        <taxon>Panpulmonata</taxon>
        <taxon>Sacoglossa</taxon>
        <taxon>Placobranchoidea</taxon>
        <taxon>Plakobranchidae</taxon>
        <taxon>Elysia</taxon>
    </lineage>
</organism>
<gene>
    <name evidence="2" type="ORF">ElyMa_001172700</name>
</gene>
<dbReference type="GO" id="GO:0003964">
    <property type="term" value="F:RNA-directed DNA polymerase activity"/>
    <property type="evidence" value="ECO:0007669"/>
    <property type="project" value="UniProtKB-KW"/>
</dbReference>
<reference evidence="2 3" key="1">
    <citation type="journal article" date="2021" name="Elife">
        <title>Chloroplast acquisition without the gene transfer in kleptoplastic sea slugs, Plakobranchus ocellatus.</title>
        <authorList>
            <person name="Maeda T."/>
            <person name="Takahashi S."/>
            <person name="Yoshida T."/>
            <person name="Shimamura S."/>
            <person name="Takaki Y."/>
            <person name="Nagai Y."/>
            <person name="Toyoda A."/>
            <person name="Suzuki Y."/>
            <person name="Arimoto A."/>
            <person name="Ishii H."/>
            <person name="Satoh N."/>
            <person name="Nishiyama T."/>
            <person name="Hasebe M."/>
            <person name="Maruyama T."/>
            <person name="Minagawa J."/>
            <person name="Obokata J."/>
            <person name="Shigenobu S."/>
        </authorList>
    </citation>
    <scope>NUCLEOTIDE SEQUENCE [LARGE SCALE GENOMIC DNA]</scope>
</reference>
<dbReference type="EMBL" id="BMAT01002305">
    <property type="protein sequence ID" value="GFS04325.1"/>
    <property type="molecule type" value="Genomic_DNA"/>
</dbReference>
<dbReference type="Pfam" id="PF00078">
    <property type="entry name" value="RVT_1"/>
    <property type="match status" value="1"/>
</dbReference>
<dbReference type="SUPFAM" id="SSF56672">
    <property type="entry name" value="DNA/RNA polymerases"/>
    <property type="match status" value="1"/>
</dbReference>
<dbReference type="InterPro" id="IPR000477">
    <property type="entry name" value="RT_dom"/>
</dbReference>
<dbReference type="PROSITE" id="PS50878">
    <property type="entry name" value="RT_POL"/>
    <property type="match status" value="1"/>
</dbReference>
<dbReference type="PANTHER" id="PTHR47027:SF28">
    <property type="entry name" value="ENDONUCLEASE-REVERSE TRANSCRIPTASE"/>
    <property type="match status" value="1"/>
</dbReference>
<comment type="caution">
    <text evidence="2">The sequence shown here is derived from an EMBL/GenBank/DDBJ whole genome shotgun (WGS) entry which is preliminary data.</text>
</comment>